<gene>
    <name evidence="1" type="ORF">FDQ92_03135</name>
</gene>
<accession>A0A4P8L0B0</accession>
<evidence type="ECO:0000313" key="2">
    <source>
        <dbReference type="Proteomes" id="UP000298602"/>
    </source>
</evidence>
<dbReference type="OrthoDB" id="119238at2"/>
<protein>
    <submittedName>
        <fullName evidence="1">Uncharacterized protein</fullName>
    </submittedName>
</protein>
<dbReference type="EMBL" id="CP040098">
    <property type="protein sequence ID" value="QCQ21267.1"/>
    <property type="molecule type" value="Genomic_DNA"/>
</dbReference>
<dbReference type="Proteomes" id="UP000298602">
    <property type="component" value="Chromosome"/>
</dbReference>
<dbReference type="AlphaFoldDB" id="A0A4P8L0B0"/>
<dbReference type="RefSeq" id="WP_137423236.1">
    <property type="nucleotide sequence ID" value="NZ_CP040098.1"/>
</dbReference>
<organism evidence="1 2">
    <name type="scientific">Desulfoglaeba alkanexedens ALDC</name>
    <dbReference type="NCBI Taxonomy" id="980445"/>
    <lineage>
        <taxon>Bacteria</taxon>
        <taxon>Pseudomonadati</taxon>
        <taxon>Thermodesulfobacteriota</taxon>
        <taxon>Syntrophobacteria</taxon>
        <taxon>Syntrophobacterales</taxon>
        <taxon>Syntrophobacteraceae</taxon>
        <taxon>Desulfoglaeba</taxon>
    </lineage>
</organism>
<proteinExistence type="predicted"/>
<keyword evidence="2" id="KW-1185">Reference proteome</keyword>
<dbReference type="KEGG" id="dax:FDQ92_03135"/>
<reference evidence="1 2" key="1">
    <citation type="submission" date="2019-05" db="EMBL/GenBank/DDBJ databases">
        <title>The Complete Genome Sequence of the n-alkane-degrading Desulfoglaeba alkanexedens ALDC reveals multiple alkylsuccinate synthase gene clusters.</title>
        <authorList>
            <person name="Callaghan A.V."/>
            <person name="Davidova I.A."/>
            <person name="Duncan K.E."/>
            <person name="Morris B."/>
            <person name="McInerney M.J."/>
        </authorList>
    </citation>
    <scope>NUCLEOTIDE SEQUENCE [LARGE SCALE GENOMIC DNA]</scope>
    <source>
        <strain evidence="1 2">ALDC</strain>
    </source>
</reference>
<reference evidence="1 2" key="2">
    <citation type="submission" date="2019-05" db="EMBL/GenBank/DDBJ databases">
        <authorList>
            <person name="Suflita J.M."/>
            <person name="Marks C.R."/>
        </authorList>
    </citation>
    <scope>NUCLEOTIDE SEQUENCE [LARGE SCALE GENOMIC DNA]</scope>
    <source>
        <strain evidence="1 2">ALDC</strain>
    </source>
</reference>
<evidence type="ECO:0000313" key="1">
    <source>
        <dbReference type="EMBL" id="QCQ21267.1"/>
    </source>
</evidence>
<name>A0A4P8L0B0_9BACT</name>
<sequence length="214" mass="24784">MVSRADLPGEDREVQLDVMRTWFFQNFEDPAERTPYESAEGGYIWIWGGPYEAREELEDEFGGVVPDEVIEELSEELDAICWQWAPTETPGDYDEYLADDIAQITEFYHNFSGAILDIEKMLEAKIDSSAEDCFFRLLYVNVITAMETYLSDAFMNSVVPDKELMRRFVETTPEFKVETISLSEVYKAAEEIEHKAKSYLVDVVWHNLGRVKPM</sequence>